<dbReference type="Pfam" id="PF00675">
    <property type="entry name" value="Peptidase_M16"/>
    <property type="match status" value="1"/>
</dbReference>
<evidence type="ECO:0000313" key="4">
    <source>
        <dbReference type="Proteomes" id="UP000614601"/>
    </source>
</evidence>
<accession>A0A811JZY2</accession>
<keyword evidence="4" id="KW-1185">Reference proteome</keyword>
<dbReference type="PANTHER" id="PTHR11851">
    <property type="entry name" value="METALLOPROTEASE"/>
    <property type="match status" value="1"/>
</dbReference>
<dbReference type="EMBL" id="CAJFCW020000002">
    <property type="protein sequence ID" value="CAG9088667.1"/>
    <property type="molecule type" value="Genomic_DNA"/>
</dbReference>
<comment type="caution">
    <text evidence="3">The sequence shown here is derived from an EMBL/GenBank/DDBJ whole genome shotgun (WGS) entry which is preliminary data.</text>
</comment>
<dbReference type="InterPro" id="IPR011249">
    <property type="entry name" value="Metalloenz_LuxS/M16"/>
</dbReference>
<organism evidence="3 4">
    <name type="scientific">Bursaphelenchus okinawaensis</name>
    <dbReference type="NCBI Taxonomy" id="465554"/>
    <lineage>
        <taxon>Eukaryota</taxon>
        <taxon>Metazoa</taxon>
        <taxon>Ecdysozoa</taxon>
        <taxon>Nematoda</taxon>
        <taxon>Chromadorea</taxon>
        <taxon>Rhabditida</taxon>
        <taxon>Tylenchina</taxon>
        <taxon>Tylenchomorpha</taxon>
        <taxon>Aphelenchoidea</taxon>
        <taxon>Aphelenchoididae</taxon>
        <taxon>Bursaphelenchus</taxon>
    </lineage>
</organism>
<feature type="domain" description="Peptidase M16 C-terminal" evidence="2">
    <location>
        <begin position="195"/>
        <end position="382"/>
    </location>
</feature>
<dbReference type="InterPro" id="IPR011765">
    <property type="entry name" value="Pept_M16_N"/>
</dbReference>
<dbReference type="Gene3D" id="3.30.830.10">
    <property type="entry name" value="Metalloenzyme, LuxS/M16 peptidase-like"/>
    <property type="match status" value="2"/>
</dbReference>
<reference evidence="3" key="1">
    <citation type="submission" date="2020-09" db="EMBL/GenBank/DDBJ databases">
        <authorList>
            <person name="Kikuchi T."/>
        </authorList>
    </citation>
    <scope>NUCLEOTIDE SEQUENCE</scope>
    <source>
        <strain evidence="3">SH1</strain>
    </source>
</reference>
<dbReference type="PANTHER" id="PTHR11851:SF143">
    <property type="entry name" value="CYTOCHROME B-C1 COMPLEX SUBUNIT 1, MITOCHONDRIAL"/>
    <property type="match status" value="1"/>
</dbReference>
<dbReference type="InterPro" id="IPR007863">
    <property type="entry name" value="Peptidase_M16_C"/>
</dbReference>
<evidence type="ECO:0000313" key="3">
    <source>
        <dbReference type="EMBL" id="CAD5209178.1"/>
    </source>
</evidence>
<dbReference type="SUPFAM" id="SSF63411">
    <property type="entry name" value="LuxS/MPP-like metallohydrolase"/>
    <property type="match status" value="2"/>
</dbReference>
<protein>
    <submittedName>
        <fullName evidence="3">Uncharacterized protein</fullName>
    </submittedName>
</protein>
<dbReference type="Proteomes" id="UP000783686">
    <property type="component" value="Unassembled WGS sequence"/>
</dbReference>
<proteinExistence type="predicted"/>
<dbReference type="GO" id="GO:0005739">
    <property type="term" value="C:mitochondrion"/>
    <property type="evidence" value="ECO:0007669"/>
    <property type="project" value="TreeGrafter"/>
</dbReference>
<dbReference type="AlphaFoldDB" id="A0A811JZY2"/>
<dbReference type="FunFam" id="3.30.830.10:FF:000008">
    <property type="entry name" value="Mitochondrial-processing peptidase subunit beta"/>
    <property type="match status" value="1"/>
</dbReference>
<evidence type="ECO:0000259" key="1">
    <source>
        <dbReference type="Pfam" id="PF00675"/>
    </source>
</evidence>
<dbReference type="GO" id="GO:0046872">
    <property type="term" value="F:metal ion binding"/>
    <property type="evidence" value="ECO:0007669"/>
    <property type="project" value="InterPro"/>
</dbReference>
<dbReference type="InterPro" id="IPR050361">
    <property type="entry name" value="MPP/UQCRC_Complex"/>
</dbReference>
<name>A0A811JZY2_9BILA</name>
<dbReference type="OrthoDB" id="10251424at2759"/>
<evidence type="ECO:0000259" key="2">
    <source>
        <dbReference type="Pfam" id="PF05193"/>
    </source>
</evidence>
<feature type="domain" description="Peptidase M16 N-terminal" evidence="1">
    <location>
        <begin position="43"/>
        <end position="185"/>
    </location>
</feature>
<dbReference type="EMBL" id="CAJFDH010000002">
    <property type="protein sequence ID" value="CAD5209178.1"/>
    <property type="molecule type" value="Genomic_DNA"/>
</dbReference>
<dbReference type="Proteomes" id="UP000614601">
    <property type="component" value="Unassembled WGS sequence"/>
</dbReference>
<dbReference type="Pfam" id="PF05193">
    <property type="entry name" value="Peptidase_M16_C"/>
    <property type="match status" value="1"/>
</dbReference>
<gene>
    <name evidence="3" type="ORF">BOKJ2_LOCUS2550</name>
</gene>
<sequence>MLKSGLQRGVVVSKRLQSGFSKKARDVLSSTDATLSELTNGVRVVSVNNNKPVTTLGVWVDSGSRYETEDNNGVAQVLENLLYKGTAKRSTKQLQADLAKYGARLNSFTSRDHAAYFVQVENKNIEPVTEILADVLRNSKFDQADVEAAKQVVLKQLDEVEQNHEEVAYDYLHMTAFQGTGLGLSPYGRVEAVQNLSRQDVIDFADDHYKADRVVVAAVGGVAHGQLDAFAKANFGDLSNEYKRAVPAPMGTRFTGSEFQYRDDDYPNLYAAIAVEGVANGHPDALALQLAAQFTGQWDVTHGTGINAPVKAVQRTSQLNGLISFEPFCVHYADTGLFGLRWVSTGLDQEDSHDIVSAAQRQWKHQATGVTEQEVDRAKNQLRSVLLSRLSNSTALAHHLATRVLHTGDVENLSELEEKLRRLNAGNVREAVSRHVYDRDLAMSGVGKTEALCNYIQIRHTQSWWRL</sequence>